<evidence type="ECO:0000313" key="4">
    <source>
        <dbReference type="Proteomes" id="UP001500653"/>
    </source>
</evidence>
<keyword evidence="2" id="KW-0812">Transmembrane</keyword>
<gene>
    <name evidence="3" type="ORF">GCM10009676_28550</name>
</gene>
<evidence type="ECO:0000256" key="2">
    <source>
        <dbReference type="SAM" id="Phobius"/>
    </source>
</evidence>
<name>A0ABP4H2J2_9PSEU</name>
<accession>A0ABP4H2J2</accession>
<feature type="transmembrane region" description="Helical" evidence="2">
    <location>
        <begin position="102"/>
        <end position="123"/>
    </location>
</feature>
<sequence length="239" mass="24842">MNQPYPGGYPQQPGGPGQFGRPGPYGHPGGPGYGHPQAGFAPRKPSTAMAYVTAIAFLLAIAILYLSATMSIDLPESEFAAYMRFTMTGFAFLGMPNDNADAIIAVTYSYPSTLLLFVVLLFARIGFARWVAAGLGLLGFAYYVFALIKYLAIGYEATIDGTTVGFDLPAEFSIFPAIVALVLLGGSIMAVLPATGRAMRGGKPKQPQGPSMGPPGYGPPGYPPPGSVPPGSVPPGYGP</sequence>
<feature type="transmembrane region" description="Helical" evidence="2">
    <location>
        <begin position="130"/>
        <end position="152"/>
    </location>
</feature>
<keyword evidence="4" id="KW-1185">Reference proteome</keyword>
<dbReference type="EMBL" id="BAAALN010000007">
    <property type="protein sequence ID" value="GAA1241690.1"/>
    <property type="molecule type" value="Genomic_DNA"/>
</dbReference>
<feature type="compositionally biased region" description="Low complexity" evidence="1">
    <location>
        <begin position="1"/>
        <end position="12"/>
    </location>
</feature>
<protein>
    <submittedName>
        <fullName evidence="3">Uncharacterized protein</fullName>
    </submittedName>
</protein>
<dbReference type="RefSeq" id="WP_253864426.1">
    <property type="nucleotide sequence ID" value="NZ_BAAALN010000007.1"/>
</dbReference>
<proteinExistence type="predicted"/>
<feature type="region of interest" description="Disordered" evidence="1">
    <location>
        <begin position="198"/>
        <end position="239"/>
    </location>
</feature>
<comment type="caution">
    <text evidence="3">The sequence shown here is derived from an EMBL/GenBank/DDBJ whole genome shotgun (WGS) entry which is preliminary data.</text>
</comment>
<evidence type="ECO:0000256" key="1">
    <source>
        <dbReference type="SAM" id="MobiDB-lite"/>
    </source>
</evidence>
<reference evidence="4" key="1">
    <citation type="journal article" date="2019" name="Int. J. Syst. Evol. Microbiol.">
        <title>The Global Catalogue of Microorganisms (GCM) 10K type strain sequencing project: providing services to taxonomists for standard genome sequencing and annotation.</title>
        <authorList>
            <consortium name="The Broad Institute Genomics Platform"/>
            <consortium name="The Broad Institute Genome Sequencing Center for Infectious Disease"/>
            <person name="Wu L."/>
            <person name="Ma J."/>
        </authorList>
    </citation>
    <scope>NUCLEOTIDE SEQUENCE [LARGE SCALE GENOMIC DNA]</scope>
    <source>
        <strain evidence="4">JCM 13023</strain>
    </source>
</reference>
<keyword evidence="2" id="KW-1133">Transmembrane helix</keyword>
<feature type="compositionally biased region" description="Pro residues" evidence="1">
    <location>
        <begin position="212"/>
        <end position="239"/>
    </location>
</feature>
<dbReference type="Proteomes" id="UP001500653">
    <property type="component" value="Unassembled WGS sequence"/>
</dbReference>
<keyword evidence="2" id="KW-0472">Membrane</keyword>
<feature type="transmembrane region" description="Helical" evidence="2">
    <location>
        <begin position="172"/>
        <end position="195"/>
    </location>
</feature>
<organism evidence="3 4">
    <name type="scientific">Prauserella halophila</name>
    <dbReference type="NCBI Taxonomy" id="185641"/>
    <lineage>
        <taxon>Bacteria</taxon>
        <taxon>Bacillati</taxon>
        <taxon>Actinomycetota</taxon>
        <taxon>Actinomycetes</taxon>
        <taxon>Pseudonocardiales</taxon>
        <taxon>Pseudonocardiaceae</taxon>
        <taxon>Prauserella</taxon>
    </lineage>
</organism>
<evidence type="ECO:0000313" key="3">
    <source>
        <dbReference type="EMBL" id="GAA1241690.1"/>
    </source>
</evidence>
<feature type="transmembrane region" description="Helical" evidence="2">
    <location>
        <begin position="48"/>
        <end position="67"/>
    </location>
</feature>
<feature type="region of interest" description="Disordered" evidence="1">
    <location>
        <begin position="1"/>
        <end position="32"/>
    </location>
</feature>